<organism evidence="1 2">
    <name type="scientific">Crassostrea virginica</name>
    <name type="common">Eastern oyster</name>
    <dbReference type="NCBI Taxonomy" id="6565"/>
    <lineage>
        <taxon>Eukaryota</taxon>
        <taxon>Metazoa</taxon>
        <taxon>Spiralia</taxon>
        <taxon>Lophotrochozoa</taxon>
        <taxon>Mollusca</taxon>
        <taxon>Bivalvia</taxon>
        <taxon>Autobranchia</taxon>
        <taxon>Pteriomorphia</taxon>
        <taxon>Ostreida</taxon>
        <taxon>Ostreoidea</taxon>
        <taxon>Ostreidae</taxon>
        <taxon>Crassostrea</taxon>
    </lineage>
</organism>
<reference evidence="2 3" key="1">
    <citation type="submission" date="2025-04" db="UniProtKB">
        <authorList>
            <consortium name="RefSeq"/>
        </authorList>
    </citation>
    <scope>IDENTIFICATION</scope>
    <source>
        <tissue evidence="2 3">Whole sample</tissue>
    </source>
</reference>
<name>A0A8B8EJ23_CRAVI</name>
<dbReference type="KEGG" id="cvn:111134675"/>
<dbReference type="OrthoDB" id="6093214at2759"/>
<evidence type="ECO:0000313" key="2">
    <source>
        <dbReference type="RefSeq" id="XP_022339636.1"/>
    </source>
</evidence>
<evidence type="ECO:0000313" key="3">
    <source>
        <dbReference type="RefSeq" id="XP_022339637.1"/>
    </source>
</evidence>
<sequence>MSNEKSDSKKPLTLPTIYGNLDITLRQPHLRRKTDRLFDIVHDFRVRGAKDRDSVSLPGREFLSLPEIDPHKKVSPSRLLTRQPTFHKSRLPRSRQSWHSNRTVTSYQRSILDEDEKDFTKRISEKKTKKLLGELYTDKQYLEYIVNSSENTGLGKDIFEKSKKGLDYLKDRCMFWENQTPIPLRPDPLIVQQLFGPRLPSRRMSVTRQAPGSPMTQMKLDSLREKNRGKTFYK</sequence>
<gene>
    <name evidence="2 3" type="primary">LOC111134675</name>
</gene>
<keyword evidence="1" id="KW-1185">Reference proteome</keyword>
<dbReference type="RefSeq" id="XP_022339637.1">
    <property type="nucleotide sequence ID" value="XM_022483929.1"/>
</dbReference>
<dbReference type="RefSeq" id="XP_022339636.1">
    <property type="nucleotide sequence ID" value="XM_022483928.1"/>
</dbReference>
<dbReference type="AlphaFoldDB" id="A0A8B8EJ23"/>
<accession>A0A8B8EJ23</accession>
<evidence type="ECO:0000313" key="1">
    <source>
        <dbReference type="Proteomes" id="UP000694844"/>
    </source>
</evidence>
<proteinExistence type="predicted"/>
<protein>
    <submittedName>
        <fullName evidence="2 3">Uncharacterized protein LOC111134675</fullName>
    </submittedName>
</protein>
<dbReference type="GeneID" id="111134675"/>
<dbReference type="Proteomes" id="UP000694844">
    <property type="component" value="Chromosome 5"/>
</dbReference>